<dbReference type="Pfam" id="PF06629">
    <property type="entry name" value="MipA"/>
    <property type="match status" value="1"/>
</dbReference>
<evidence type="ECO:0000256" key="1">
    <source>
        <dbReference type="ARBA" id="ARBA00004442"/>
    </source>
</evidence>
<sequence length="291" mass="32768">MNKIITVLLTAALLSFATYADEAVSCDDGSECITIGLWDIGIAVGYGVKSNPITQFDDIPIYIIPSLAYYGEQWFFDNGNLGYSLLESENITVNMTTSFSSDSAYFSRWDPSNIFVAGGSRVSTELANSSSFWDVDDLYALNFNELEDRKVTVLGGVETFFYTRAGIFNIALAHDLLDVHSGMEAQLKWMYRLAFSQWKLELAASANWKSQEIVNYYYGVRSSENYYWNQAYNPGSATNLSLTLTTQYAINQHWELLFLAHYTDLADEIVASPLINEHSSNTFFVGVAYRF</sequence>
<feature type="chain" id="PRO_5045237357" evidence="6">
    <location>
        <begin position="21"/>
        <end position="291"/>
    </location>
</feature>
<dbReference type="EMBL" id="BPFB01000013">
    <property type="protein sequence ID" value="GIU45656.1"/>
    <property type="molecule type" value="Genomic_DNA"/>
</dbReference>
<dbReference type="RefSeq" id="WP_119978445.1">
    <property type="nucleotide sequence ID" value="NZ_BPFB01000013.1"/>
</dbReference>
<reference evidence="7 8" key="1">
    <citation type="submission" date="2021-05" db="EMBL/GenBank/DDBJ databases">
        <title>Molecular characterization for Shewanella algae harboring chromosomal blaOXA-55-like strains isolated from clinical and environment sample.</title>
        <authorList>
            <person name="Ohama Y."/>
            <person name="Aoki K."/>
            <person name="Harada S."/>
            <person name="Moriya K."/>
            <person name="Ishii Y."/>
            <person name="Tateda K."/>
        </authorList>
    </citation>
    <scope>NUCLEOTIDE SEQUENCE [LARGE SCALE GENOMIC DNA]</scope>
    <source>
        <strain evidence="7 8">LMG 23746</strain>
    </source>
</reference>
<dbReference type="PANTHER" id="PTHR38776">
    <property type="entry name" value="MLTA-INTERACTING PROTEIN-RELATED"/>
    <property type="match status" value="1"/>
</dbReference>
<dbReference type="PANTHER" id="PTHR38776:SF1">
    <property type="entry name" value="MLTA-INTERACTING PROTEIN-RELATED"/>
    <property type="match status" value="1"/>
</dbReference>
<evidence type="ECO:0000256" key="2">
    <source>
        <dbReference type="ARBA" id="ARBA00005722"/>
    </source>
</evidence>
<comment type="caution">
    <text evidence="7">The sequence shown here is derived from an EMBL/GenBank/DDBJ whole genome shotgun (WGS) entry which is preliminary data.</text>
</comment>
<evidence type="ECO:0000256" key="3">
    <source>
        <dbReference type="ARBA" id="ARBA00022729"/>
    </source>
</evidence>
<evidence type="ECO:0000256" key="6">
    <source>
        <dbReference type="SAM" id="SignalP"/>
    </source>
</evidence>
<evidence type="ECO:0000313" key="8">
    <source>
        <dbReference type="Proteomes" id="UP000761574"/>
    </source>
</evidence>
<evidence type="ECO:0000313" key="7">
    <source>
        <dbReference type="EMBL" id="GIU45656.1"/>
    </source>
</evidence>
<organism evidence="7 8">
    <name type="scientific">Shewanella algidipiscicola</name>
    <dbReference type="NCBI Taxonomy" id="614070"/>
    <lineage>
        <taxon>Bacteria</taxon>
        <taxon>Pseudomonadati</taxon>
        <taxon>Pseudomonadota</taxon>
        <taxon>Gammaproteobacteria</taxon>
        <taxon>Alteromonadales</taxon>
        <taxon>Shewanellaceae</taxon>
        <taxon>Shewanella</taxon>
    </lineage>
</organism>
<evidence type="ECO:0000256" key="5">
    <source>
        <dbReference type="ARBA" id="ARBA00023237"/>
    </source>
</evidence>
<comment type="subcellular location">
    <subcellularLocation>
        <location evidence="1">Cell outer membrane</location>
    </subcellularLocation>
</comment>
<gene>
    <name evidence="7" type="primary">mipA</name>
    <name evidence="7" type="ORF">TUM4630_14290</name>
</gene>
<keyword evidence="8" id="KW-1185">Reference proteome</keyword>
<keyword evidence="5" id="KW-0998">Cell outer membrane</keyword>
<keyword evidence="4" id="KW-0472">Membrane</keyword>
<dbReference type="InterPro" id="IPR010583">
    <property type="entry name" value="MipA"/>
</dbReference>
<accession>A0ABQ4PEX6</accession>
<evidence type="ECO:0000256" key="4">
    <source>
        <dbReference type="ARBA" id="ARBA00023136"/>
    </source>
</evidence>
<dbReference type="Proteomes" id="UP000761574">
    <property type="component" value="Unassembled WGS sequence"/>
</dbReference>
<proteinExistence type="inferred from homology"/>
<protein>
    <submittedName>
        <fullName evidence="7">Outer membrane MltA-interaction protein MipA</fullName>
    </submittedName>
</protein>
<keyword evidence="3 6" id="KW-0732">Signal</keyword>
<name>A0ABQ4PEX6_9GAMM</name>
<comment type="similarity">
    <text evidence="2">Belongs to the MipA/OmpV family.</text>
</comment>
<feature type="signal peptide" evidence="6">
    <location>
        <begin position="1"/>
        <end position="20"/>
    </location>
</feature>